<sequence>MKLFKIGSNSKCDIVLNSPYVSGLHAELTSLPEGNFILEDKNSTNGTTVNGKKIEGAKEITVVRGDKIVFGDTPLNWNAIPQHEKFTDCKKVLNIGSNFRNELQITDPYVSRYHAILKIDKNGKPYIKDLKSKNGVLLNGIKIPANQWVPLKRKDTVNLGNIDITDQIKGVIPVPFPWLKIVAAVVVAAAVLVGGYFGYRAIDGVGGGIGGAKPTIADVRTSVVYVTASFQLNTRFEDCPIHPEIWNAVIRAHYPNIGNCDTGELPVQIQSYSATAFFLDREGRMATNRHVASPWELEYLPASERAEIRTEMEKMVNEQLPLEINQVGRDLVDTYNAAYQMSPTKFMLWGMIYTQAQNLYAQGKISDFYGYIDSLIRQLKNCKRSITGNMLSISVGYAGINYTHEDEYDRCDVVAVSPSDDMDIAILQLNKKRTPDIVKFVFSPENFFTGTLEPQKDKLMWIGYPRGNMMARDQITHSIEPQIRNTVCSKVPSKYSFEFQGESLGGASGSPIFNAETFQLVGVLWGGYTTGATYGLACQAKYLKRLYDEEVGNI</sequence>
<dbReference type="PANTHER" id="PTHR23308">
    <property type="entry name" value="NUCLEAR INHIBITOR OF PROTEIN PHOSPHATASE-1"/>
    <property type="match status" value="1"/>
</dbReference>
<dbReference type="EMBL" id="CP039393">
    <property type="protein sequence ID" value="QCD34537.1"/>
    <property type="molecule type" value="Genomic_DNA"/>
</dbReference>
<dbReference type="KEGG" id="mgod:E7746_00885"/>
<dbReference type="Gene3D" id="2.40.10.10">
    <property type="entry name" value="Trypsin-like serine proteases"/>
    <property type="match status" value="2"/>
</dbReference>
<keyword evidence="3" id="KW-1185">Reference proteome</keyword>
<feature type="domain" description="FHA" evidence="1">
    <location>
        <begin position="4"/>
        <end position="54"/>
    </location>
</feature>
<dbReference type="OrthoDB" id="265200at2"/>
<dbReference type="AlphaFoldDB" id="A0A4V1D1A6"/>
<reference evidence="2 3" key="1">
    <citation type="submission" date="2019-02" db="EMBL/GenBank/DDBJ databases">
        <title>Isolation and identification of novel species under the genus Muribaculum.</title>
        <authorList>
            <person name="Miyake S."/>
            <person name="Ding Y."/>
            <person name="Low A."/>
            <person name="Soh M."/>
            <person name="Seedorf H."/>
        </authorList>
    </citation>
    <scope>NUCLEOTIDE SEQUENCE [LARGE SCALE GENOMIC DNA]</scope>
    <source>
        <strain evidence="2 3">TLL-A4</strain>
    </source>
</reference>
<dbReference type="InterPro" id="IPR008984">
    <property type="entry name" value="SMAD_FHA_dom_sf"/>
</dbReference>
<organism evidence="2 3">
    <name type="scientific">Muribaculum gordoncarteri</name>
    <dbReference type="NCBI Taxonomy" id="2530390"/>
    <lineage>
        <taxon>Bacteria</taxon>
        <taxon>Pseudomonadati</taxon>
        <taxon>Bacteroidota</taxon>
        <taxon>Bacteroidia</taxon>
        <taxon>Bacteroidales</taxon>
        <taxon>Muribaculaceae</taxon>
        <taxon>Muribaculum</taxon>
    </lineage>
</organism>
<feature type="domain" description="FHA" evidence="1">
    <location>
        <begin position="93"/>
        <end position="143"/>
    </location>
</feature>
<dbReference type="PROSITE" id="PS50006">
    <property type="entry name" value="FHA_DOMAIN"/>
    <property type="match status" value="2"/>
</dbReference>
<evidence type="ECO:0000313" key="2">
    <source>
        <dbReference type="EMBL" id="QCD34537.1"/>
    </source>
</evidence>
<accession>A0A4V1D1A6</accession>
<dbReference type="RefSeq" id="WP_136409545.1">
    <property type="nucleotide sequence ID" value="NZ_CP039393.1"/>
</dbReference>
<gene>
    <name evidence="2" type="ORF">E7746_00885</name>
</gene>
<dbReference type="InterPro" id="IPR050923">
    <property type="entry name" value="Cell_Proc_Reg/RNA_Proc"/>
</dbReference>
<dbReference type="CDD" id="cd00060">
    <property type="entry name" value="FHA"/>
    <property type="match status" value="2"/>
</dbReference>
<evidence type="ECO:0000313" key="3">
    <source>
        <dbReference type="Proteomes" id="UP000297031"/>
    </source>
</evidence>
<proteinExistence type="predicted"/>
<dbReference type="InterPro" id="IPR009003">
    <property type="entry name" value="Peptidase_S1_PA"/>
</dbReference>
<dbReference type="Pfam" id="PF00498">
    <property type="entry name" value="FHA"/>
    <property type="match status" value="2"/>
</dbReference>
<name>A0A4V1D1A6_9BACT</name>
<protein>
    <submittedName>
        <fullName evidence="2">FHA domain-containing protein</fullName>
    </submittedName>
</protein>
<dbReference type="InterPro" id="IPR043504">
    <property type="entry name" value="Peptidase_S1_PA_chymotrypsin"/>
</dbReference>
<dbReference type="InterPro" id="IPR000253">
    <property type="entry name" value="FHA_dom"/>
</dbReference>
<dbReference type="SUPFAM" id="SSF49879">
    <property type="entry name" value="SMAD/FHA domain"/>
    <property type="match status" value="2"/>
</dbReference>
<dbReference type="Pfam" id="PF13365">
    <property type="entry name" value="Trypsin_2"/>
    <property type="match status" value="1"/>
</dbReference>
<dbReference type="SUPFAM" id="SSF50494">
    <property type="entry name" value="Trypsin-like serine proteases"/>
    <property type="match status" value="1"/>
</dbReference>
<dbReference type="SMART" id="SM00240">
    <property type="entry name" value="FHA"/>
    <property type="match status" value="2"/>
</dbReference>
<dbReference type="Proteomes" id="UP000297031">
    <property type="component" value="Chromosome"/>
</dbReference>
<evidence type="ECO:0000259" key="1">
    <source>
        <dbReference type="PROSITE" id="PS50006"/>
    </source>
</evidence>
<dbReference type="Gene3D" id="2.60.200.20">
    <property type="match status" value="2"/>
</dbReference>